<dbReference type="GO" id="GO:0042162">
    <property type="term" value="F:telomeric DNA binding"/>
    <property type="evidence" value="ECO:0007669"/>
    <property type="project" value="InterPro"/>
</dbReference>
<dbReference type="FunFam" id="2.40.50.960:FF:000001">
    <property type="entry name" value="ACD, shelterin complex subunit and telomerase recruitment factor"/>
    <property type="match status" value="1"/>
</dbReference>
<keyword evidence="15" id="KW-1185">Reference proteome</keyword>
<dbReference type="InterPro" id="IPR028631">
    <property type="entry name" value="ACD"/>
</dbReference>
<feature type="compositionally biased region" description="Low complexity" evidence="12">
    <location>
        <begin position="318"/>
        <end position="339"/>
    </location>
</feature>
<evidence type="ECO:0000256" key="2">
    <source>
        <dbReference type="ARBA" id="ARBA00004574"/>
    </source>
</evidence>
<reference evidence="14" key="2">
    <citation type="submission" date="2025-09" db="UniProtKB">
        <authorList>
            <consortium name="Ensembl"/>
        </authorList>
    </citation>
    <scope>IDENTIFICATION</scope>
</reference>
<evidence type="ECO:0000256" key="4">
    <source>
        <dbReference type="ARBA" id="ARBA00022499"/>
    </source>
</evidence>
<dbReference type="Gene3D" id="2.40.50.960">
    <property type="match status" value="1"/>
</dbReference>
<sequence length="513" mass="54640">TPGHCSDRPSRTQHTRSQTRRWRAHARTHTGVGPQPLVPPNRHALPLPTRGGAAAPAGNLGVPPRGMARVGILVLRPWIRELILGSEALSSPRAGQLLEVLQEAEAPGPSSAPDASDVGAMLLVSDGTHSIRCLVTRERLCGTLGDWSPGRLLLLRDCGVRVQVAEGSASAEFYLQVDHFSLLPTEQPRVRVTGCNQDLAVQRKLCDCLEEHLSESTTPSAGLSLSQLLNEVQEDQEHQGALVRLAESCLQLAGPCTAPPLTRWAALRCGATEETMYTVPGLLLHISENDQLILSSLGSGQRQQGPELPPPEPALQDLSLTLSSPSSSPSSSGTPALSGHTPAEESGASISLLPALSLDALDPTQRGSFQPLPAICSAPGPLPPSSPNPSRTCNSLLQSCTPSLLPLGHVSSPHKAHVTTAQKPGLEFKELGLPPKNRQPSPRTRAIKGVQEPCPVWEPPKTHRDGSAFQYKYEPPCTSLCAQVQAARLPPQLVAWALNFLMESQPVSEVTQV</sequence>
<comment type="subcellular location">
    <subcellularLocation>
        <location evidence="2">Chromosome</location>
        <location evidence="2">Telomere</location>
    </subcellularLocation>
    <subcellularLocation>
        <location evidence="1">Nucleus</location>
    </subcellularLocation>
</comment>
<name>A0A2K6GVL9_PROCO</name>
<feature type="region of interest" description="Disordered" evidence="12">
    <location>
        <begin position="298"/>
        <end position="346"/>
    </location>
</feature>
<dbReference type="GO" id="GO:0005697">
    <property type="term" value="C:telomerase holoenzyme complex"/>
    <property type="evidence" value="ECO:0007669"/>
    <property type="project" value="InterPro"/>
</dbReference>
<dbReference type="AlphaFoldDB" id="A0A2K6GVL9"/>
<comment type="subunit">
    <text evidence="11">Component of the shelterin complex (telosome) composed of TERF1, TERF2, TINF2, TERF2IP ACD and POT1. Forms heterodimers with POT1. Identified in a complex with POT1 and single-stranded telomeric DNA. Interacts with STN1 and TINF2.</text>
</comment>
<dbReference type="PANTHER" id="PTHR14487:SF3">
    <property type="entry name" value="ADRENOCORTICAL DYSPLASIA PROTEIN HOMOLOG"/>
    <property type="match status" value="1"/>
</dbReference>
<dbReference type="Proteomes" id="UP000233160">
    <property type="component" value="Unassembled WGS sequence"/>
</dbReference>
<dbReference type="GO" id="GO:0070187">
    <property type="term" value="C:shelterin complex"/>
    <property type="evidence" value="ECO:0007669"/>
    <property type="project" value="InterPro"/>
</dbReference>
<keyword evidence="9" id="KW-0539">Nucleus</keyword>
<feature type="compositionally biased region" description="Basic residues" evidence="12">
    <location>
        <begin position="11"/>
        <end position="28"/>
    </location>
</feature>
<accession>A0A2K6GVL9</accession>
<dbReference type="InterPro" id="IPR019437">
    <property type="entry name" value="TPP1/Est3"/>
</dbReference>
<evidence type="ECO:0000256" key="12">
    <source>
        <dbReference type="SAM" id="MobiDB-lite"/>
    </source>
</evidence>
<keyword evidence="3" id="KW-0158">Chromosome</keyword>
<dbReference type="Pfam" id="PF10341">
    <property type="entry name" value="TPP1"/>
    <property type="match status" value="2"/>
</dbReference>
<dbReference type="GO" id="GO:0032211">
    <property type="term" value="P:negative regulation of telomere maintenance via telomerase"/>
    <property type="evidence" value="ECO:0007669"/>
    <property type="project" value="TreeGrafter"/>
</dbReference>
<proteinExistence type="predicted"/>
<keyword evidence="8" id="KW-0238">DNA-binding</keyword>
<evidence type="ECO:0000256" key="1">
    <source>
        <dbReference type="ARBA" id="ARBA00004123"/>
    </source>
</evidence>
<evidence type="ECO:0000256" key="10">
    <source>
        <dbReference type="ARBA" id="ARBA00053730"/>
    </source>
</evidence>
<evidence type="ECO:0000313" key="14">
    <source>
        <dbReference type="Ensembl" id="ENSPCOP00000030283.1"/>
    </source>
</evidence>
<evidence type="ECO:0000256" key="5">
    <source>
        <dbReference type="ARBA" id="ARBA00022553"/>
    </source>
</evidence>
<dbReference type="GO" id="GO:0007004">
    <property type="term" value="P:telomere maintenance via telomerase"/>
    <property type="evidence" value="ECO:0007669"/>
    <property type="project" value="InterPro"/>
</dbReference>
<protein>
    <submittedName>
        <fullName evidence="14">ACD shelterin complex subunit and telomerase recruitment factor</fullName>
    </submittedName>
</protein>
<dbReference type="PANTHER" id="PTHR14487">
    <property type="entry name" value="ADRENOCORTICAL DYSPLASIA PROTEIN ACD"/>
    <property type="match status" value="1"/>
</dbReference>
<keyword evidence="7" id="KW-0779">Telomere</keyword>
<dbReference type="GeneTree" id="ENSGT00390000004877"/>
<evidence type="ECO:0000256" key="7">
    <source>
        <dbReference type="ARBA" id="ARBA00022895"/>
    </source>
</evidence>
<evidence type="ECO:0000256" key="9">
    <source>
        <dbReference type="ARBA" id="ARBA00023242"/>
    </source>
</evidence>
<keyword evidence="4" id="KW-1017">Isopeptide bond</keyword>
<organism evidence="14 15">
    <name type="scientific">Propithecus coquereli</name>
    <name type="common">Coquerel's sifaka</name>
    <name type="synonym">Propithecus verreauxi coquereli</name>
    <dbReference type="NCBI Taxonomy" id="379532"/>
    <lineage>
        <taxon>Eukaryota</taxon>
        <taxon>Metazoa</taxon>
        <taxon>Chordata</taxon>
        <taxon>Craniata</taxon>
        <taxon>Vertebrata</taxon>
        <taxon>Euteleostomi</taxon>
        <taxon>Mammalia</taxon>
        <taxon>Eutheria</taxon>
        <taxon>Euarchontoglires</taxon>
        <taxon>Primates</taxon>
        <taxon>Strepsirrhini</taxon>
        <taxon>Lemuriformes</taxon>
        <taxon>Indriidae</taxon>
        <taxon>Propithecus</taxon>
    </lineage>
</organism>
<dbReference type="GO" id="GO:0005654">
    <property type="term" value="C:nucleoplasm"/>
    <property type="evidence" value="ECO:0007669"/>
    <property type="project" value="UniProtKB-ARBA"/>
</dbReference>
<evidence type="ECO:0000256" key="11">
    <source>
        <dbReference type="ARBA" id="ARBA00063822"/>
    </source>
</evidence>
<comment type="function">
    <text evidence="10">Component of the shelterin complex (telosome) that is involved in the regulation of telomere length and protection. Shelterin associates with arrays of double-stranded TTAGGG repeats added by telomerase and protects chromosome ends. Without its protective activity, telomeres are no longer hidden from the DNA damage surveillance and chromosome ends are inappropriately processed by DNA repair pathways. Promotes binding of POT1 to single-stranded telomeric DNA. Modulates the inhibitory effects of POT1 on telomere elongation. The ACD-POT1 heterodimer enhances telomere elongation by recruiting telomerase to telomeres and increasing its processivity. May play a role in organogenesis.</text>
</comment>
<dbReference type="GO" id="GO:0070198">
    <property type="term" value="P:protein localization to chromosome, telomeric region"/>
    <property type="evidence" value="ECO:0007669"/>
    <property type="project" value="TreeGrafter"/>
</dbReference>
<dbReference type="GO" id="GO:0016233">
    <property type="term" value="P:telomere capping"/>
    <property type="evidence" value="ECO:0007669"/>
    <property type="project" value="InterPro"/>
</dbReference>
<evidence type="ECO:0000256" key="6">
    <source>
        <dbReference type="ARBA" id="ARBA00022843"/>
    </source>
</evidence>
<evidence type="ECO:0000256" key="3">
    <source>
        <dbReference type="ARBA" id="ARBA00022454"/>
    </source>
</evidence>
<gene>
    <name evidence="14" type="primary">ACD</name>
</gene>
<feature type="domain" description="Shelterin complex subunit TPP1/Est3" evidence="13">
    <location>
        <begin position="75"/>
        <end position="138"/>
    </location>
</feature>
<evidence type="ECO:0000256" key="8">
    <source>
        <dbReference type="ARBA" id="ARBA00023125"/>
    </source>
</evidence>
<feature type="domain" description="Shelterin complex subunit TPP1/Est3" evidence="13">
    <location>
        <begin position="150"/>
        <end position="213"/>
    </location>
</feature>
<reference evidence="14" key="1">
    <citation type="submission" date="2025-08" db="UniProtKB">
        <authorList>
            <consortium name="Ensembl"/>
        </authorList>
    </citation>
    <scope>IDENTIFICATION</scope>
</reference>
<feature type="region of interest" description="Disordered" evidence="12">
    <location>
        <begin position="1"/>
        <end position="40"/>
    </location>
</feature>
<keyword evidence="6" id="KW-0832">Ubl conjugation</keyword>
<evidence type="ECO:0000259" key="13">
    <source>
        <dbReference type="Pfam" id="PF10341"/>
    </source>
</evidence>
<dbReference type="Ensembl" id="ENSPCOT00000041231.1">
    <property type="protein sequence ID" value="ENSPCOP00000030283.1"/>
    <property type="gene ID" value="ENSPCOG00000027860.1"/>
</dbReference>
<feature type="compositionally biased region" description="Basic and acidic residues" evidence="12">
    <location>
        <begin position="1"/>
        <end position="10"/>
    </location>
</feature>
<evidence type="ECO:0000313" key="15">
    <source>
        <dbReference type="Proteomes" id="UP000233160"/>
    </source>
</evidence>
<keyword evidence="5" id="KW-0597">Phosphoprotein</keyword>